<dbReference type="Pfam" id="PF09995">
    <property type="entry name" value="MPAB_Lcp_cat"/>
    <property type="match status" value="1"/>
</dbReference>
<evidence type="ECO:0000313" key="3">
    <source>
        <dbReference type="EMBL" id="SKC42202.1"/>
    </source>
</evidence>
<feature type="region of interest" description="Disordered" evidence="1">
    <location>
        <begin position="67"/>
        <end position="104"/>
    </location>
</feature>
<keyword evidence="4" id="KW-1185">Reference proteome</keyword>
<dbReference type="OrthoDB" id="3422701at2"/>
<feature type="domain" description="ER-bound oxygenase mpaB/mpaB'/Rubber oxygenase catalytic" evidence="2">
    <location>
        <begin position="8"/>
        <end position="256"/>
    </location>
</feature>
<reference evidence="3 4" key="1">
    <citation type="submission" date="2017-02" db="EMBL/GenBank/DDBJ databases">
        <authorList>
            <person name="Peterson S.W."/>
        </authorList>
    </citation>
    <scope>NUCLEOTIDE SEQUENCE [LARGE SCALE GENOMIC DNA]</scope>
    <source>
        <strain evidence="3 4">VKM Ac-2059</strain>
    </source>
</reference>
<sequence>MTDLGDVAREGVLIAGGGRAILLQIADPRIGVAIAAHSNFSERPLDRLNGTLSFVYAQVFGTEAERRETARRVNHAHGPVHSDPRPTRGSRGAETSGGDGPPASLIGAGNPHPVTYDAFDADAQLWVAATLYDTAIRMFERIFGRLSPADAERVYQGYAVLGTALQVPEGAWPADRAAFEAYWAKRMAELRVTPEARRVAADLLHPRRGPLWLKAGMPLARLITVGLLDDRLREAFGFRWTPGRQRRFDAAMRKTRAIWPRLPRVIRTAPRDLYLRRLRVSRSAAA</sequence>
<dbReference type="RefSeq" id="WP_079726980.1">
    <property type="nucleotide sequence ID" value="NZ_FUZP01000001.1"/>
</dbReference>
<evidence type="ECO:0000256" key="1">
    <source>
        <dbReference type="SAM" id="MobiDB-lite"/>
    </source>
</evidence>
<dbReference type="EMBL" id="FUZP01000001">
    <property type="protein sequence ID" value="SKC42202.1"/>
    <property type="molecule type" value="Genomic_DNA"/>
</dbReference>
<evidence type="ECO:0000313" key="4">
    <source>
        <dbReference type="Proteomes" id="UP000190857"/>
    </source>
</evidence>
<accession>A0A1T5ISX0</accession>
<dbReference type="GO" id="GO:0016491">
    <property type="term" value="F:oxidoreductase activity"/>
    <property type="evidence" value="ECO:0007669"/>
    <property type="project" value="InterPro"/>
</dbReference>
<dbReference type="Proteomes" id="UP000190857">
    <property type="component" value="Unassembled WGS sequence"/>
</dbReference>
<organism evidence="3 4">
    <name type="scientific">Okibacterium fritillariae</name>
    <dbReference type="NCBI Taxonomy" id="123320"/>
    <lineage>
        <taxon>Bacteria</taxon>
        <taxon>Bacillati</taxon>
        <taxon>Actinomycetota</taxon>
        <taxon>Actinomycetes</taxon>
        <taxon>Micrococcales</taxon>
        <taxon>Microbacteriaceae</taxon>
        <taxon>Okibacterium</taxon>
    </lineage>
</organism>
<dbReference type="PANTHER" id="PTHR36151:SF3">
    <property type="entry name" value="ER-BOUND OXYGENASE MPAB_MPAB'_RUBBER OXYGENASE CATALYTIC DOMAIN-CONTAINING PROTEIN"/>
    <property type="match status" value="1"/>
</dbReference>
<gene>
    <name evidence="3" type="ORF">SAMN06309945_0816</name>
</gene>
<name>A0A1T5ISX0_9MICO</name>
<dbReference type="AlphaFoldDB" id="A0A1T5ISX0"/>
<dbReference type="STRING" id="123320.SAMN06309945_0816"/>
<protein>
    <submittedName>
        <fullName evidence="3">Uncharacterized conserved protein, DUF2236 family</fullName>
    </submittedName>
</protein>
<evidence type="ECO:0000259" key="2">
    <source>
        <dbReference type="Pfam" id="PF09995"/>
    </source>
</evidence>
<proteinExistence type="predicted"/>
<dbReference type="PANTHER" id="PTHR36151">
    <property type="entry name" value="BLR2777 PROTEIN"/>
    <property type="match status" value="1"/>
</dbReference>
<dbReference type="InterPro" id="IPR018713">
    <property type="entry name" value="MPAB/Lcp_cat_dom"/>
</dbReference>